<sequence length="513" mass="57360">MASKLLSIPAELLASIAGDLDITDYGNLRLSCKQVEELTFPYFAKKFFSRRKFFRGYLSLSTLLTISESRFSPYLETVILSTVLLENDPPSGSDSVFKEAFIQAHAEQTSILASGWDRDMLVAAFENLPNLRGIAAEAFDDCENWDFDAAQFNSDVDGGYGLKTMLRNLRFEQGRPPRQIGATHQWVVTVQTILAAAAKAKVRPKSLCIGGRKADGSYHTTNIIGVDDDAFNIPSFMRPMMLPVIEELEELDLHVHNRYIYPPPDDPACCRTSHLREFLGLPRKLQKLRIHRLLGGDLILDPSDQGDDFWTWIGQDHKGKDKAPAGQQGAHGSGPSASNALVSPAPVGFPHLRELELGAQDIQLEDLMRLLKKVSPTLRKVSLQGIILRDRHVDHSEDFDDVVKTEVELWASFCGKLAALPCEDLYEVNISGLGDVGTWHLRQFGETFTQPDSVYFKVLKISGEDTYTAQADFSYKGPNVRNALRQLADDLRAAMRDGRHVFNAEPAQRRYSF</sequence>
<comment type="caution">
    <text evidence="3">The sequence shown here is derived from an EMBL/GenBank/DDBJ whole genome shotgun (WGS) entry which is preliminary data.</text>
</comment>
<dbReference type="OrthoDB" id="5279008at2759"/>
<reference evidence="3 4" key="1">
    <citation type="submission" date="2015-09" db="EMBL/GenBank/DDBJ databases">
        <title>Host preference determinants of Valsa canker pathogens revealed by comparative genomics.</title>
        <authorList>
            <person name="Yin Z."/>
            <person name="Huang L."/>
        </authorList>
    </citation>
    <scope>NUCLEOTIDE SEQUENCE [LARGE SCALE GENOMIC DNA]</scope>
    <source>
        <strain evidence="3 4">YSFL</strain>
    </source>
</reference>
<dbReference type="STRING" id="252740.A0A423WB64"/>
<keyword evidence="4" id="KW-1185">Reference proteome</keyword>
<accession>A0A423WB64</accession>
<name>A0A423WB64_CYTCH</name>
<feature type="region of interest" description="Disordered" evidence="1">
    <location>
        <begin position="318"/>
        <end position="340"/>
    </location>
</feature>
<protein>
    <recommendedName>
        <fullName evidence="2">F-box domain-containing protein</fullName>
    </recommendedName>
</protein>
<organism evidence="3 4">
    <name type="scientific">Cytospora chrysosperma</name>
    <name type="common">Cytospora canker fungus</name>
    <name type="synonym">Sphaeria chrysosperma</name>
    <dbReference type="NCBI Taxonomy" id="252740"/>
    <lineage>
        <taxon>Eukaryota</taxon>
        <taxon>Fungi</taxon>
        <taxon>Dikarya</taxon>
        <taxon>Ascomycota</taxon>
        <taxon>Pezizomycotina</taxon>
        <taxon>Sordariomycetes</taxon>
        <taxon>Sordariomycetidae</taxon>
        <taxon>Diaporthales</taxon>
        <taxon>Cytosporaceae</taxon>
        <taxon>Cytospora</taxon>
    </lineage>
</organism>
<feature type="domain" description="F-box" evidence="2">
    <location>
        <begin position="2"/>
        <end position="51"/>
    </location>
</feature>
<dbReference type="PROSITE" id="PS50181">
    <property type="entry name" value="FBOX"/>
    <property type="match status" value="1"/>
</dbReference>
<dbReference type="AlphaFoldDB" id="A0A423WB64"/>
<evidence type="ECO:0000259" key="2">
    <source>
        <dbReference type="PROSITE" id="PS50181"/>
    </source>
</evidence>
<evidence type="ECO:0000313" key="4">
    <source>
        <dbReference type="Proteomes" id="UP000284375"/>
    </source>
</evidence>
<dbReference type="EMBL" id="LJZO01000008">
    <property type="protein sequence ID" value="ROW00533.1"/>
    <property type="molecule type" value="Genomic_DNA"/>
</dbReference>
<gene>
    <name evidence="3" type="ORF">VSDG_03213</name>
</gene>
<dbReference type="Proteomes" id="UP000284375">
    <property type="component" value="Unassembled WGS sequence"/>
</dbReference>
<proteinExistence type="predicted"/>
<evidence type="ECO:0000256" key="1">
    <source>
        <dbReference type="SAM" id="MobiDB-lite"/>
    </source>
</evidence>
<evidence type="ECO:0000313" key="3">
    <source>
        <dbReference type="EMBL" id="ROW00533.1"/>
    </source>
</evidence>
<dbReference type="InterPro" id="IPR001810">
    <property type="entry name" value="F-box_dom"/>
</dbReference>